<dbReference type="InterPro" id="IPR052160">
    <property type="entry name" value="Gypsy_RT_Integrase-like"/>
</dbReference>
<name>A0A2P4XKL3_9STRA</name>
<comment type="caution">
    <text evidence="2">The sequence shown here is derived from an EMBL/GenBank/DDBJ whole genome shotgun (WGS) entry which is preliminary data.</text>
</comment>
<dbReference type="OrthoDB" id="115643at2759"/>
<dbReference type="Pfam" id="PF00665">
    <property type="entry name" value="rve"/>
    <property type="match status" value="1"/>
</dbReference>
<dbReference type="Gene3D" id="3.30.420.10">
    <property type="entry name" value="Ribonuclease H-like superfamily/Ribonuclease H"/>
    <property type="match status" value="2"/>
</dbReference>
<dbReference type="EMBL" id="NCKW01009748">
    <property type="protein sequence ID" value="POM66093.1"/>
    <property type="molecule type" value="Genomic_DNA"/>
</dbReference>
<dbReference type="Proteomes" id="UP000237271">
    <property type="component" value="Unassembled WGS sequence"/>
</dbReference>
<accession>A0A2P4XKL3</accession>
<gene>
    <name evidence="2" type="ORF">PHPALM_18099</name>
</gene>
<dbReference type="GO" id="GO:0015074">
    <property type="term" value="P:DNA integration"/>
    <property type="evidence" value="ECO:0007669"/>
    <property type="project" value="InterPro"/>
</dbReference>
<dbReference type="GO" id="GO:0003676">
    <property type="term" value="F:nucleic acid binding"/>
    <property type="evidence" value="ECO:0007669"/>
    <property type="project" value="InterPro"/>
</dbReference>
<evidence type="ECO:0000259" key="1">
    <source>
        <dbReference type="PROSITE" id="PS50994"/>
    </source>
</evidence>
<dbReference type="AlphaFoldDB" id="A0A2P4XKL3"/>
<dbReference type="InterPro" id="IPR036397">
    <property type="entry name" value="RNaseH_sf"/>
</dbReference>
<feature type="domain" description="Integrase catalytic" evidence="1">
    <location>
        <begin position="8"/>
        <end position="99"/>
    </location>
</feature>
<keyword evidence="3" id="KW-1185">Reference proteome</keyword>
<protein>
    <submittedName>
        <fullName evidence="2">GapPol Polyprotein</fullName>
    </submittedName>
</protein>
<dbReference type="InterPro" id="IPR012337">
    <property type="entry name" value="RNaseH-like_sf"/>
</dbReference>
<dbReference type="PROSITE" id="PS50994">
    <property type="entry name" value="INTEGRASE"/>
    <property type="match status" value="1"/>
</dbReference>
<dbReference type="SUPFAM" id="SSF53098">
    <property type="entry name" value="Ribonuclease H-like"/>
    <property type="match status" value="1"/>
</dbReference>
<dbReference type="PANTHER" id="PTHR47266">
    <property type="entry name" value="ENDONUCLEASE-RELATED"/>
    <property type="match status" value="1"/>
</dbReference>
<sequence>MQKMPIQELSGPFSLLVVDAVGPLVTTQRGNKFILVFADYFIRWVEAFAVERLDSVTFVETMVNEVISRHGVPEKLLSDQGSNFISELARSLYETLGIKKFESQDDWDLYLPRILFAYRTSYHEALGDSPLFSVYGHDPVLPLDLAFLNASSQWKSNEVATYRHRLYLSLRDTRRLVEK</sequence>
<evidence type="ECO:0000313" key="3">
    <source>
        <dbReference type="Proteomes" id="UP000237271"/>
    </source>
</evidence>
<reference evidence="2 3" key="1">
    <citation type="journal article" date="2017" name="Genome Biol. Evol.">
        <title>Phytophthora megakarya and P. palmivora, closely related causal agents of cacao black pod rot, underwent increases in genome sizes and gene numbers by different mechanisms.</title>
        <authorList>
            <person name="Ali S.S."/>
            <person name="Shao J."/>
            <person name="Lary D.J."/>
            <person name="Kronmiller B."/>
            <person name="Shen D."/>
            <person name="Strem M.D."/>
            <person name="Amoako-Attah I."/>
            <person name="Akrofi A.Y."/>
            <person name="Begoude B.A."/>
            <person name="Ten Hoopen G.M."/>
            <person name="Coulibaly K."/>
            <person name="Kebe B.I."/>
            <person name="Melnick R.L."/>
            <person name="Guiltinan M.J."/>
            <person name="Tyler B.M."/>
            <person name="Meinhardt L.W."/>
            <person name="Bailey B.A."/>
        </authorList>
    </citation>
    <scope>NUCLEOTIDE SEQUENCE [LARGE SCALE GENOMIC DNA]</scope>
    <source>
        <strain evidence="3">sbr112.9</strain>
    </source>
</reference>
<organism evidence="2 3">
    <name type="scientific">Phytophthora palmivora</name>
    <dbReference type="NCBI Taxonomy" id="4796"/>
    <lineage>
        <taxon>Eukaryota</taxon>
        <taxon>Sar</taxon>
        <taxon>Stramenopiles</taxon>
        <taxon>Oomycota</taxon>
        <taxon>Peronosporomycetes</taxon>
        <taxon>Peronosporales</taxon>
        <taxon>Peronosporaceae</taxon>
        <taxon>Phytophthora</taxon>
    </lineage>
</organism>
<proteinExistence type="predicted"/>
<evidence type="ECO:0000313" key="2">
    <source>
        <dbReference type="EMBL" id="POM66093.1"/>
    </source>
</evidence>
<dbReference type="InterPro" id="IPR001584">
    <property type="entry name" value="Integrase_cat-core"/>
</dbReference>